<dbReference type="AlphaFoldDB" id="A0A1H2ZLQ8"/>
<evidence type="ECO:0000313" key="1">
    <source>
        <dbReference type="EMBL" id="SDX18370.1"/>
    </source>
</evidence>
<reference evidence="1 2" key="1">
    <citation type="submission" date="2016-10" db="EMBL/GenBank/DDBJ databases">
        <authorList>
            <person name="Varghese N."/>
            <person name="Submissions S."/>
        </authorList>
    </citation>
    <scope>NUCLEOTIDE SEQUENCE [LARGE SCALE GENOMIC DNA]</scope>
    <source>
        <strain evidence="1 2">WCC6</strain>
    </source>
</reference>
<dbReference type="RefSeq" id="WP_074707613.1">
    <property type="nucleotide sequence ID" value="NZ_FNOP01000015.1"/>
</dbReference>
<sequence>MIIAKGNVSTAEGPVPVENLKPGMLVVDRGHRARNLLKIEQVQLHQTLHFERNKDLVLAGNSILFTLTGMRSAISLKGVRKALSGRIQMLFEGRKMQDDVMKIKKEEVTGYRLTIEGGKDVLVNGYDVADKEEEIC</sequence>
<dbReference type="Proteomes" id="UP000182379">
    <property type="component" value="Unassembled WGS sequence"/>
</dbReference>
<comment type="caution">
    <text evidence="1">The sequence shown here is derived from an EMBL/GenBank/DDBJ whole genome shotgun (WGS) entry which is preliminary data.</text>
</comment>
<name>A0A1H2ZLQ8_ACIFE</name>
<organism evidence="1 2">
    <name type="scientific">Acidaminococcus fermentans</name>
    <dbReference type="NCBI Taxonomy" id="905"/>
    <lineage>
        <taxon>Bacteria</taxon>
        <taxon>Bacillati</taxon>
        <taxon>Bacillota</taxon>
        <taxon>Negativicutes</taxon>
        <taxon>Acidaminococcales</taxon>
        <taxon>Acidaminococcaceae</taxon>
        <taxon>Acidaminococcus</taxon>
    </lineage>
</organism>
<evidence type="ECO:0000313" key="2">
    <source>
        <dbReference type="Proteomes" id="UP000182379"/>
    </source>
</evidence>
<protein>
    <submittedName>
        <fullName evidence="1">Uncharacterized protein</fullName>
    </submittedName>
</protein>
<gene>
    <name evidence="1" type="ORF">SAMN05216495_11557</name>
</gene>
<accession>A0A1H2ZLQ8</accession>
<dbReference type="EMBL" id="FNOP01000015">
    <property type="protein sequence ID" value="SDX18370.1"/>
    <property type="molecule type" value="Genomic_DNA"/>
</dbReference>
<proteinExistence type="predicted"/>